<dbReference type="Proteomes" id="UP000516160">
    <property type="component" value="Chromosome"/>
</dbReference>
<organism evidence="1 2">
    <name type="scientific">Alkalicella caledoniensis</name>
    <dbReference type="NCBI Taxonomy" id="2731377"/>
    <lineage>
        <taxon>Bacteria</taxon>
        <taxon>Bacillati</taxon>
        <taxon>Bacillota</taxon>
        <taxon>Clostridia</taxon>
        <taxon>Eubacteriales</taxon>
        <taxon>Proteinivoracaceae</taxon>
        <taxon>Alkalicella</taxon>
    </lineage>
</organism>
<evidence type="ECO:0000313" key="2">
    <source>
        <dbReference type="Proteomes" id="UP000516160"/>
    </source>
</evidence>
<sequence>MNTVDAIEFICLGCGLQGMVQLEGKFDCPKCGQRVISTLKESDASGVTA</sequence>
<dbReference type="KEGG" id="acae:HYG86_16720"/>
<reference evidence="1 2" key="1">
    <citation type="submission" date="2020-07" db="EMBL/GenBank/DDBJ databases">
        <title>Alkalicella. sp. LB2 genome.</title>
        <authorList>
            <person name="Postec A."/>
            <person name="Quemeneur M."/>
        </authorList>
    </citation>
    <scope>NUCLEOTIDE SEQUENCE [LARGE SCALE GENOMIC DNA]</scope>
    <source>
        <strain evidence="1 2">LB2</strain>
    </source>
</reference>
<dbReference type="RefSeq" id="WP_213166688.1">
    <property type="nucleotide sequence ID" value="NZ_CP058559.1"/>
</dbReference>
<evidence type="ECO:0000313" key="1">
    <source>
        <dbReference type="EMBL" id="QNO16296.1"/>
    </source>
</evidence>
<dbReference type="EMBL" id="CP058559">
    <property type="protein sequence ID" value="QNO16296.1"/>
    <property type="molecule type" value="Genomic_DNA"/>
</dbReference>
<accession>A0A7G9WC84</accession>
<name>A0A7G9WC84_ALKCA</name>
<dbReference type="SUPFAM" id="SSF63393">
    <property type="entry name" value="RNA polymerase subunits"/>
    <property type="match status" value="1"/>
</dbReference>
<dbReference type="AlphaFoldDB" id="A0A7G9WC84"/>
<keyword evidence="2" id="KW-1185">Reference proteome</keyword>
<dbReference type="InterPro" id="IPR029040">
    <property type="entry name" value="RPABC4/Spt4"/>
</dbReference>
<protein>
    <submittedName>
        <fullName evidence="1">Uncharacterized protein</fullName>
    </submittedName>
</protein>
<gene>
    <name evidence="1" type="ORF">HYG86_16720</name>
</gene>
<proteinExistence type="predicted"/>